<reference evidence="1" key="3">
    <citation type="submission" date="2022-06" db="UniProtKB">
        <authorList>
            <consortium name="EnsemblPlants"/>
        </authorList>
    </citation>
    <scope>IDENTIFICATION</scope>
</reference>
<keyword evidence="2" id="KW-1185">Reference proteome</keyword>
<dbReference type="Gramene" id="TuG1812G0700004674.01.T02">
    <property type="protein sequence ID" value="TuG1812G0700004674.01.T02.cds275169"/>
    <property type="gene ID" value="TuG1812G0700004674.01"/>
</dbReference>
<dbReference type="Proteomes" id="UP000015106">
    <property type="component" value="Chromosome 7"/>
</dbReference>
<sequence>MVINTEKLSCRLLTAINHAQSSLKGKSDTKLYLLLQAYILLEHIFVRPIYHIILLLFTCSFSHLRCKH</sequence>
<dbReference type="AlphaFoldDB" id="A0A8R7VBT4"/>
<evidence type="ECO:0000313" key="2">
    <source>
        <dbReference type="Proteomes" id="UP000015106"/>
    </source>
</evidence>
<protein>
    <submittedName>
        <fullName evidence="1">Uncharacterized protein</fullName>
    </submittedName>
</protein>
<accession>A0A8R7VBT4</accession>
<reference evidence="1" key="2">
    <citation type="submission" date="2018-03" db="EMBL/GenBank/DDBJ databases">
        <title>The Triticum urartu genome reveals the dynamic nature of wheat genome evolution.</title>
        <authorList>
            <person name="Ling H."/>
            <person name="Ma B."/>
            <person name="Shi X."/>
            <person name="Liu H."/>
            <person name="Dong L."/>
            <person name="Sun H."/>
            <person name="Cao Y."/>
            <person name="Gao Q."/>
            <person name="Zheng S."/>
            <person name="Li Y."/>
            <person name="Yu Y."/>
            <person name="Du H."/>
            <person name="Qi M."/>
            <person name="Li Y."/>
            <person name="Yu H."/>
            <person name="Cui Y."/>
            <person name="Wang N."/>
            <person name="Chen C."/>
            <person name="Wu H."/>
            <person name="Zhao Y."/>
            <person name="Zhang J."/>
            <person name="Li Y."/>
            <person name="Zhou W."/>
            <person name="Zhang B."/>
            <person name="Hu W."/>
            <person name="Eijk M."/>
            <person name="Tang J."/>
            <person name="Witsenboer H."/>
            <person name="Zhao S."/>
            <person name="Li Z."/>
            <person name="Zhang A."/>
            <person name="Wang D."/>
            <person name="Liang C."/>
        </authorList>
    </citation>
    <scope>NUCLEOTIDE SEQUENCE [LARGE SCALE GENOMIC DNA]</scope>
    <source>
        <strain evidence="1">cv. G1812</strain>
    </source>
</reference>
<name>A0A8R7VBT4_TRIUA</name>
<organism evidence="1 2">
    <name type="scientific">Triticum urartu</name>
    <name type="common">Red wild einkorn</name>
    <name type="synonym">Crithodium urartu</name>
    <dbReference type="NCBI Taxonomy" id="4572"/>
    <lineage>
        <taxon>Eukaryota</taxon>
        <taxon>Viridiplantae</taxon>
        <taxon>Streptophyta</taxon>
        <taxon>Embryophyta</taxon>
        <taxon>Tracheophyta</taxon>
        <taxon>Spermatophyta</taxon>
        <taxon>Magnoliopsida</taxon>
        <taxon>Liliopsida</taxon>
        <taxon>Poales</taxon>
        <taxon>Poaceae</taxon>
        <taxon>BOP clade</taxon>
        <taxon>Pooideae</taxon>
        <taxon>Triticodae</taxon>
        <taxon>Triticeae</taxon>
        <taxon>Triticinae</taxon>
        <taxon>Triticum</taxon>
    </lineage>
</organism>
<dbReference type="EnsemblPlants" id="TuG1812G0700004674.01.T02">
    <property type="protein sequence ID" value="TuG1812G0700004674.01.T02.cds275169"/>
    <property type="gene ID" value="TuG1812G0700004674.01"/>
</dbReference>
<reference evidence="2" key="1">
    <citation type="journal article" date="2013" name="Nature">
        <title>Draft genome of the wheat A-genome progenitor Triticum urartu.</title>
        <authorList>
            <person name="Ling H.Q."/>
            <person name="Zhao S."/>
            <person name="Liu D."/>
            <person name="Wang J."/>
            <person name="Sun H."/>
            <person name="Zhang C."/>
            <person name="Fan H."/>
            <person name="Li D."/>
            <person name="Dong L."/>
            <person name="Tao Y."/>
            <person name="Gao C."/>
            <person name="Wu H."/>
            <person name="Li Y."/>
            <person name="Cui Y."/>
            <person name="Guo X."/>
            <person name="Zheng S."/>
            <person name="Wang B."/>
            <person name="Yu K."/>
            <person name="Liang Q."/>
            <person name="Yang W."/>
            <person name="Lou X."/>
            <person name="Chen J."/>
            <person name="Feng M."/>
            <person name="Jian J."/>
            <person name="Zhang X."/>
            <person name="Luo G."/>
            <person name="Jiang Y."/>
            <person name="Liu J."/>
            <person name="Wang Z."/>
            <person name="Sha Y."/>
            <person name="Zhang B."/>
            <person name="Wu H."/>
            <person name="Tang D."/>
            <person name="Shen Q."/>
            <person name="Xue P."/>
            <person name="Zou S."/>
            <person name="Wang X."/>
            <person name="Liu X."/>
            <person name="Wang F."/>
            <person name="Yang Y."/>
            <person name="An X."/>
            <person name="Dong Z."/>
            <person name="Zhang K."/>
            <person name="Zhang X."/>
            <person name="Luo M.C."/>
            <person name="Dvorak J."/>
            <person name="Tong Y."/>
            <person name="Wang J."/>
            <person name="Yang H."/>
            <person name="Li Z."/>
            <person name="Wang D."/>
            <person name="Zhang A."/>
            <person name="Wang J."/>
        </authorList>
    </citation>
    <scope>NUCLEOTIDE SEQUENCE</scope>
    <source>
        <strain evidence="2">cv. G1812</strain>
    </source>
</reference>
<proteinExistence type="predicted"/>
<evidence type="ECO:0000313" key="1">
    <source>
        <dbReference type="EnsemblPlants" id="TuG1812G0700004674.01.T02.cds275169"/>
    </source>
</evidence>